<accession>A0A7J8G8K3</accession>
<protein>
    <submittedName>
        <fullName evidence="5">Interferon induced protein with tetratricopeptide repeats 1B</fullName>
    </submittedName>
</protein>
<evidence type="ECO:0000313" key="6">
    <source>
        <dbReference type="Proteomes" id="UP000593571"/>
    </source>
</evidence>
<keyword evidence="6" id="KW-1185">Reference proteome</keyword>
<proteinExistence type="inferred from homology"/>
<dbReference type="InterPro" id="IPR011990">
    <property type="entry name" value="TPR-like_helical_dom_sf"/>
</dbReference>
<dbReference type="FunFam" id="1.25.40.10:FF:000032">
    <property type="entry name" value="Interferon-induced protein with tetratricopeptide repeats 5"/>
    <property type="match status" value="1"/>
</dbReference>
<evidence type="ECO:0000256" key="2">
    <source>
        <dbReference type="ARBA" id="ARBA00022803"/>
    </source>
</evidence>
<keyword evidence="2 4" id="KW-0802">TPR repeat</keyword>
<dbReference type="SUPFAM" id="SSF48452">
    <property type="entry name" value="TPR-like"/>
    <property type="match status" value="1"/>
</dbReference>
<evidence type="ECO:0000256" key="4">
    <source>
        <dbReference type="PROSITE-ProRule" id="PRU00339"/>
    </source>
</evidence>
<feature type="repeat" description="TPR" evidence="4">
    <location>
        <begin position="48"/>
        <end position="81"/>
    </location>
</feature>
<dbReference type="GO" id="GO:0003723">
    <property type="term" value="F:RNA binding"/>
    <property type="evidence" value="ECO:0007669"/>
    <property type="project" value="TreeGrafter"/>
</dbReference>
<comment type="caution">
    <text evidence="5">The sequence shown here is derived from an EMBL/GenBank/DDBJ whole genome shotgun (WGS) entry which is preliminary data.</text>
</comment>
<dbReference type="PROSITE" id="PS50005">
    <property type="entry name" value="TPR"/>
    <property type="match status" value="1"/>
</dbReference>
<evidence type="ECO:0000256" key="1">
    <source>
        <dbReference type="ARBA" id="ARBA00022737"/>
    </source>
</evidence>
<evidence type="ECO:0000313" key="5">
    <source>
        <dbReference type="EMBL" id="KAF6456464.1"/>
    </source>
</evidence>
<dbReference type="GO" id="GO:0005829">
    <property type="term" value="C:cytosol"/>
    <property type="evidence" value="ECO:0007669"/>
    <property type="project" value="TreeGrafter"/>
</dbReference>
<dbReference type="PANTHER" id="PTHR10271">
    <property type="entry name" value="INTERFERON-INDUCED PROTEIN WITH TETRATRICOPEPTIDE REPEATS"/>
    <property type="match status" value="1"/>
</dbReference>
<dbReference type="Gene3D" id="1.25.40.10">
    <property type="entry name" value="Tetratricopeptide repeat domain"/>
    <property type="match status" value="1"/>
</dbReference>
<dbReference type="Proteomes" id="UP000593571">
    <property type="component" value="Unassembled WGS sequence"/>
</dbReference>
<comment type="similarity">
    <text evidence="3">Belongs to the IFIT family.</text>
</comment>
<dbReference type="GO" id="GO:0051607">
    <property type="term" value="P:defense response to virus"/>
    <property type="evidence" value="ECO:0007669"/>
    <property type="project" value="TreeGrafter"/>
</dbReference>
<dbReference type="PANTHER" id="PTHR10271:SF28">
    <property type="entry name" value="INTERFERON-INDUCED PROTEIN WITH TETRATRICOPEPTIDE REPEATS 5"/>
    <property type="match status" value="1"/>
</dbReference>
<dbReference type="InterPro" id="IPR019734">
    <property type="entry name" value="TPR_rpt"/>
</dbReference>
<dbReference type="EMBL" id="JACASE010000006">
    <property type="protein sequence ID" value="KAF6456464.1"/>
    <property type="molecule type" value="Genomic_DNA"/>
</dbReference>
<name>A0A7J8G8K3_ROUAE</name>
<dbReference type="AlphaFoldDB" id="A0A7J8G8K3"/>
<sequence>MPLKQAIRLNPEDAYIKALLGLKLQDVGETAEGEKYIEEALTKMSSQTYVFRYAAMFYRRKGSLDKALQLLKDALQATPSSAFLHHQIGLCYRSQVLQ</sequence>
<organism evidence="5 6">
    <name type="scientific">Rousettus aegyptiacus</name>
    <name type="common">Egyptian fruit bat</name>
    <name type="synonym">Pteropus aegyptiacus</name>
    <dbReference type="NCBI Taxonomy" id="9407"/>
    <lineage>
        <taxon>Eukaryota</taxon>
        <taxon>Metazoa</taxon>
        <taxon>Chordata</taxon>
        <taxon>Craniata</taxon>
        <taxon>Vertebrata</taxon>
        <taxon>Euteleostomi</taxon>
        <taxon>Mammalia</taxon>
        <taxon>Eutheria</taxon>
        <taxon>Laurasiatheria</taxon>
        <taxon>Chiroptera</taxon>
        <taxon>Yinpterochiroptera</taxon>
        <taxon>Pteropodoidea</taxon>
        <taxon>Pteropodidae</taxon>
        <taxon>Rousettinae</taxon>
        <taxon>Rousettus</taxon>
    </lineage>
</organism>
<gene>
    <name evidence="5" type="ORF">HJG63_006580</name>
</gene>
<keyword evidence="1" id="KW-0677">Repeat</keyword>
<reference evidence="5 6" key="1">
    <citation type="journal article" date="2020" name="Nature">
        <title>Six reference-quality genomes reveal evolution of bat adaptations.</title>
        <authorList>
            <person name="Jebb D."/>
            <person name="Huang Z."/>
            <person name="Pippel M."/>
            <person name="Hughes G.M."/>
            <person name="Lavrichenko K."/>
            <person name="Devanna P."/>
            <person name="Winkler S."/>
            <person name="Jermiin L.S."/>
            <person name="Skirmuntt E.C."/>
            <person name="Katzourakis A."/>
            <person name="Burkitt-Gray L."/>
            <person name="Ray D.A."/>
            <person name="Sullivan K.A.M."/>
            <person name="Roscito J.G."/>
            <person name="Kirilenko B.M."/>
            <person name="Davalos L.M."/>
            <person name="Corthals A.P."/>
            <person name="Power M.L."/>
            <person name="Jones G."/>
            <person name="Ransome R.D."/>
            <person name="Dechmann D.K.N."/>
            <person name="Locatelli A.G."/>
            <person name="Puechmaille S.J."/>
            <person name="Fedrigo O."/>
            <person name="Jarvis E.D."/>
            <person name="Hiller M."/>
            <person name="Vernes S.C."/>
            <person name="Myers E.W."/>
            <person name="Teeling E.C."/>
        </authorList>
    </citation>
    <scope>NUCLEOTIDE SEQUENCE [LARGE SCALE GENOMIC DNA]</scope>
    <source>
        <strain evidence="5">MRouAeg1</strain>
        <tissue evidence="5">Muscle</tissue>
    </source>
</reference>
<evidence type="ECO:0000256" key="3">
    <source>
        <dbReference type="ARBA" id="ARBA00038336"/>
    </source>
</evidence>